<dbReference type="InterPro" id="IPR037138">
    <property type="entry name" value="His_deacetylse_dom_sf"/>
</dbReference>
<name>A0A402CPS4_9BACT</name>
<proteinExistence type="inferred from homology"/>
<comment type="similarity">
    <text evidence="1">Belongs to the histone deacetylase family.</text>
</comment>
<dbReference type="InterPro" id="IPR023696">
    <property type="entry name" value="Ureohydrolase_dom_sf"/>
</dbReference>
<dbReference type="OrthoDB" id="9808367at2"/>
<dbReference type="PANTHER" id="PTHR10625:SF10">
    <property type="entry name" value="HISTONE DEACETYLASE HDAC1"/>
    <property type="match status" value="1"/>
</dbReference>
<protein>
    <submittedName>
        <fullName evidence="2">Histone deacetylase</fullName>
    </submittedName>
</protein>
<dbReference type="InterPro" id="IPR000286">
    <property type="entry name" value="HDACs"/>
</dbReference>
<dbReference type="EMBL" id="AP025739">
    <property type="protein sequence ID" value="BDI32909.1"/>
    <property type="molecule type" value="Genomic_DNA"/>
</dbReference>
<dbReference type="PANTHER" id="PTHR10625">
    <property type="entry name" value="HISTONE DEACETYLASE HDAC1-RELATED"/>
    <property type="match status" value="1"/>
</dbReference>
<dbReference type="GO" id="GO:0040029">
    <property type="term" value="P:epigenetic regulation of gene expression"/>
    <property type="evidence" value="ECO:0007669"/>
    <property type="project" value="TreeGrafter"/>
</dbReference>
<dbReference type="Pfam" id="PF00850">
    <property type="entry name" value="Hist_deacetyl"/>
    <property type="match status" value="1"/>
</dbReference>
<dbReference type="AlphaFoldDB" id="A0A402CPS4"/>
<dbReference type="KEGG" id="ccot:CCAX7_49600"/>
<evidence type="ECO:0000313" key="3">
    <source>
        <dbReference type="Proteomes" id="UP000287394"/>
    </source>
</evidence>
<dbReference type="SUPFAM" id="SSF52768">
    <property type="entry name" value="Arginase/deacetylase"/>
    <property type="match status" value="1"/>
</dbReference>
<sequence length="355" mass="37830">MTVVFPPLGLLYDPSVLNHQTPPGHPERPARVESVVSGLQNTLLWDRAAHLPVTPATRDQVRLVHTEAHLRLIEETCAEGGGYVDGGDTYACPRSWEAALVAAGAAIGAVDAVLNDELGSAFAIVRPPGHHATSAGPMGFCLLNNAAAAAAHAIAVHGLERVLIVDFDVHHGNGTEDIFYEDSRVLYFSTHQSPAYPGTGQAQYIGEGKGKGYTVNVPLPAHIGDDGFLAAFDEILLPIAERYQPQLVIASAGYDAHWRNSVFVQGIDERMTTTGFYALSERLQEISNKHCPGNLVGILEGGYDLDALALGVRQTLSAWTGEPPVQDTIGAPPGGADSAETLERLFTRIRGIHGL</sequence>
<accession>A0A402CPS4</accession>
<evidence type="ECO:0000313" key="2">
    <source>
        <dbReference type="EMBL" id="BDI32909.1"/>
    </source>
</evidence>
<dbReference type="RefSeq" id="WP_119319404.1">
    <property type="nucleotide sequence ID" value="NZ_AP025739.1"/>
</dbReference>
<evidence type="ECO:0000256" key="1">
    <source>
        <dbReference type="ARBA" id="ARBA00005947"/>
    </source>
</evidence>
<keyword evidence="3" id="KW-1185">Reference proteome</keyword>
<dbReference type="CDD" id="cd09992">
    <property type="entry name" value="HDAC_classII"/>
    <property type="match status" value="1"/>
</dbReference>
<organism evidence="2 3">
    <name type="scientific">Capsulimonas corticalis</name>
    <dbReference type="NCBI Taxonomy" id="2219043"/>
    <lineage>
        <taxon>Bacteria</taxon>
        <taxon>Bacillati</taxon>
        <taxon>Armatimonadota</taxon>
        <taxon>Armatimonadia</taxon>
        <taxon>Capsulimonadales</taxon>
        <taxon>Capsulimonadaceae</taxon>
        <taxon>Capsulimonas</taxon>
    </lineage>
</organism>
<dbReference type="InterPro" id="IPR023801">
    <property type="entry name" value="His_deacetylse_dom"/>
</dbReference>
<dbReference type="FunCoup" id="A0A402CPS4">
    <property type="interactions" value="341"/>
</dbReference>
<dbReference type="GO" id="GO:0004407">
    <property type="term" value="F:histone deacetylase activity"/>
    <property type="evidence" value="ECO:0007669"/>
    <property type="project" value="TreeGrafter"/>
</dbReference>
<dbReference type="PRINTS" id="PR01270">
    <property type="entry name" value="HDASUPER"/>
</dbReference>
<dbReference type="Gene3D" id="3.40.800.20">
    <property type="entry name" value="Histone deacetylase domain"/>
    <property type="match status" value="1"/>
</dbReference>
<reference evidence="2 3" key="1">
    <citation type="journal article" date="2019" name="Int. J. Syst. Evol. Microbiol.">
        <title>Capsulimonas corticalis gen. nov., sp. nov., an aerobic capsulated bacterium, of a novel bacterial order, Capsulimonadales ord. nov., of the class Armatimonadia of the phylum Armatimonadetes.</title>
        <authorList>
            <person name="Li J."/>
            <person name="Kudo C."/>
            <person name="Tonouchi A."/>
        </authorList>
    </citation>
    <scope>NUCLEOTIDE SEQUENCE [LARGE SCALE GENOMIC DNA]</scope>
    <source>
        <strain evidence="2 3">AX-7</strain>
    </source>
</reference>
<gene>
    <name evidence="2" type="ORF">CCAX7_49600</name>
</gene>
<dbReference type="Proteomes" id="UP000287394">
    <property type="component" value="Chromosome"/>
</dbReference>